<name>A0A955L261_9BACT</name>
<keyword evidence="1" id="KW-1133">Transmembrane helix</keyword>
<feature type="transmembrane region" description="Helical" evidence="1">
    <location>
        <begin position="261"/>
        <end position="277"/>
    </location>
</feature>
<dbReference type="EMBL" id="JAGQLJ010000129">
    <property type="protein sequence ID" value="MCA9381547.1"/>
    <property type="molecule type" value="Genomic_DNA"/>
</dbReference>
<feature type="transmembrane region" description="Helical" evidence="1">
    <location>
        <begin position="81"/>
        <end position="102"/>
    </location>
</feature>
<feature type="transmembrane region" description="Helical" evidence="1">
    <location>
        <begin position="7"/>
        <end position="28"/>
    </location>
</feature>
<comment type="caution">
    <text evidence="2">The sequence shown here is derived from an EMBL/GenBank/DDBJ whole genome shotgun (WGS) entry which is preliminary data.</text>
</comment>
<feature type="transmembrane region" description="Helical" evidence="1">
    <location>
        <begin position="40"/>
        <end position="60"/>
    </location>
</feature>
<gene>
    <name evidence="2" type="ORF">KC678_04735</name>
</gene>
<organism evidence="2 3">
    <name type="scientific">Candidatus Dojkabacteria bacterium</name>
    <dbReference type="NCBI Taxonomy" id="2099670"/>
    <lineage>
        <taxon>Bacteria</taxon>
        <taxon>Candidatus Dojkabacteria</taxon>
    </lineage>
</organism>
<feature type="transmembrane region" description="Helical" evidence="1">
    <location>
        <begin position="108"/>
        <end position="127"/>
    </location>
</feature>
<proteinExistence type="predicted"/>
<accession>A0A955L261</accession>
<dbReference type="AlphaFoldDB" id="A0A955L261"/>
<feature type="transmembrane region" description="Helical" evidence="1">
    <location>
        <begin position="176"/>
        <end position="194"/>
    </location>
</feature>
<feature type="transmembrane region" description="Helical" evidence="1">
    <location>
        <begin position="147"/>
        <end position="164"/>
    </location>
</feature>
<feature type="transmembrane region" description="Helical" evidence="1">
    <location>
        <begin position="215"/>
        <end position="241"/>
    </location>
</feature>
<evidence type="ECO:0000313" key="2">
    <source>
        <dbReference type="EMBL" id="MCA9381547.1"/>
    </source>
</evidence>
<evidence type="ECO:0000313" key="3">
    <source>
        <dbReference type="Proteomes" id="UP000775877"/>
    </source>
</evidence>
<keyword evidence="1" id="KW-0472">Membrane</keyword>
<sequence>MENSKYYLSQLKFLVFTAAIILGIYLAINEILDGNSFKNFLVFFFASVLIYLIEFSIIQQEAFLNHQPKLNLANKKYRGKILFHFLFLPIANMSLLLITGLLQTSWTTFFTSAFVLGVSLILLLNHAREISLNHVNVRDDMGLGPDIQKLVFIFFSTIVAYSVLKNIDSPASQITVYNLYLVLVFLISFTIFLYRGYSKNDIFLNSIATGYVSMLLLVMIGILTLFKIEVAVGAYITLIYYININLTDIYTETDKLDTSVLGKYLSMVILATALLVLA</sequence>
<evidence type="ECO:0000256" key="1">
    <source>
        <dbReference type="SAM" id="Phobius"/>
    </source>
</evidence>
<reference evidence="2" key="1">
    <citation type="submission" date="2020-04" db="EMBL/GenBank/DDBJ databases">
        <authorList>
            <person name="Zhang T."/>
        </authorList>
    </citation>
    <scope>NUCLEOTIDE SEQUENCE</scope>
    <source>
        <strain evidence="2">HKST-UBA13</strain>
    </source>
</reference>
<dbReference type="Proteomes" id="UP000775877">
    <property type="component" value="Unassembled WGS sequence"/>
</dbReference>
<reference evidence="2" key="2">
    <citation type="journal article" date="2021" name="Microbiome">
        <title>Successional dynamics and alternative stable states in a saline activated sludge microbial community over 9 years.</title>
        <authorList>
            <person name="Wang Y."/>
            <person name="Ye J."/>
            <person name="Ju F."/>
            <person name="Liu L."/>
            <person name="Boyd J.A."/>
            <person name="Deng Y."/>
            <person name="Parks D.H."/>
            <person name="Jiang X."/>
            <person name="Yin X."/>
            <person name="Woodcroft B.J."/>
            <person name="Tyson G.W."/>
            <person name="Hugenholtz P."/>
            <person name="Polz M.F."/>
            <person name="Zhang T."/>
        </authorList>
    </citation>
    <scope>NUCLEOTIDE SEQUENCE</scope>
    <source>
        <strain evidence="2">HKST-UBA13</strain>
    </source>
</reference>
<protein>
    <submittedName>
        <fullName evidence="2">Uncharacterized protein</fullName>
    </submittedName>
</protein>
<keyword evidence="1" id="KW-0812">Transmembrane</keyword>